<name>A0A8J5IML9_ZINOF</name>
<dbReference type="EMBL" id="JACMSC010000001">
    <property type="protein sequence ID" value="KAG6536423.1"/>
    <property type="molecule type" value="Genomic_DNA"/>
</dbReference>
<keyword evidence="3" id="KW-1185">Reference proteome</keyword>
<evidence type="ECO:0000313" key="2">
    <source>
        <dbReference type="EMBL" id="KAG6536423.1"/>
    </source>
</evidence>
<feature type="compositionally biased region" description="Basic and acidic residues" evidence="1">
    <location>
        <begin position="265"/>
        <end position="274"/>
    </location>
</feature>
<feature type="compositionally biased region" description="Basic and acidic residues" evidence="1">
    <location>
        <begin position="167"/>
        <end position="179"/>
    </location>
</feature>
<feature type="region of interest" description="Disordered" evidence="1">
    <location>
        <begin position="154"/>
        <end position="201"/>
    </location>
</feature>
<evidence type="ECO:0000313" key="3">
    <source>
        <dbReference type="Proteomes" id="UP000734854"/>
    </source>
</evidence>
<comment type="caution">
    <text evidence="2">The sequence shown here is derived from an EMBL/GenBank/DDBJ whole genome shotgun (WGS) entry which is preliminary data.</text>
</comment>
<evidence type="ECO:0000256" key="1">
    <source>
        <dbReference type="SAM" id="MobiDB-lite"/>
    </source>
</evidence>
<organism evidence="2 3">
    <name type="scientific">Zingiber officinale</name>
    <name type="common">Ginger</name>
    <name type="synonym">Amomum zingiber</name>
    <dbReference type="NCBI Taxonomy" id="94328"/>
    <lineage>
        <taxon>Eukaryota</taxon>
        <taxon>Viridiplantae</taxon>
        <taxon>Streptophyta</taxon>
        <taxon>Embryophyta</taxon>
        <taxon>Tracheophyta</taxon>
        <taxon>Spermatophyta</taxon>
        <taxon>Magnoliopsida</taxon>
        <taxon>Liliopsida</taxon>
        <taxon>Zingiberales</taxon>
        <taxon>Zingiberaceae</taxon>
        <taxon>Zingiber</taxon>
    </lineage>
</organism>
<dbReference type="Proteomes" id="UP000734854">
    <property type="component" value="Unassembled WGS sequence"/>
</dbReference>
<gene>
    <name evidence="2" type="ORF">ZIOFF_001479</name>
</gene>
<feature type="region of interest" description="Disordered" evidence="1">
    <location>
        <begin position="253"/>
        <end position="274"/>
    </location>
</feature>
<dbReference type="AlphaFoldDB" id="A0A8J5IML9"/>
<sequence>MTVDGFIKGYTHWVAHGEIAYSASTNFDFVQSRKDADDMQGLVYEAFEIPEHNDSIISTSAFENDKEIPTREAEKFYKLIDDSQKELYPVGMAPKRRTKRKSRFKLQTEIDMQPSAMCTNHTDQHSIEQGTLNNHRDAASNQFHVDVQDHIPHVENNSVVPDQNDDMNEKSNEDSDDVLRNTNRKKRVGMTPKRRTKRKSRFKLQTEINMQPSAMCINHTDRHSIEQGTLNNHRDAASNQFHVDVHDHIPHVENNSVVPDQNDDMNEKSNEGKI</sequence>
<proteinExistence type="predicted"/>
<reference evidence="2 3" key="1">
    <citation type="submission" date="2020-08" db="EMBL/GenBank/DDBJ databases">
        <title>Plant Genome Project.</title>
        <authorList>
            <person name="Zhang R.-G."/>
        </authorList>
    </citation>
    <scope>NUCLEOTIDE SEQUENCE [LARGE SCALE GENOMIC DNA]</scope>
    <source>
        <tissue evidence="2">Rhizome</tissue>
    </source>
</reference>
<feature type="compositionally biased region" description="Basic residues" evidence="1">
    <location>
        <begin position="182"/>
        <end position="201"/>
    </location>
</feature>
<protein>
    <submittedName>
        <fullName evidence="2">Uncharacterized protein</fullName>
    </submittedName>
</protein>
<accession>A0A8J5IML9</accession>